<feature type="domain" description="Glyoxalase-like" evidence="2">
    <location>
        <begin position="37"/>
        <end position="162"/>
    </location>
</feature>
<evidence type="ECO:0000259" key="2">
    <source>
        <dbReference type="Pfam" id="PF13468"/>
    </source>
</evidence>
<dbReference type="SUPFAM" id="SSF54593">
    <property type="entry name" value="Glyoxalase/Bleomycin resistance protein/Dihydroxybiphenyl dioxygenase"/>
    <property type="match status" value="1"/>
</dbReference>
<keyword evidence="4" id="KW-1185">Reference proteome</keyword>
<sequence>MRKLALSLLIVWLATPGMPGLPQPADGEPSKPLITGLDHIPLAVQDLARAAERFRSLGFVWKEGRAHSNGILNQHAKFPDGTEIELITAPDARDALTSEYRAFLAHGDGPAYIGFFATDQDQVVAALEKGKRSFERDGGLLGFPVGDGLHHVFFARRNASPTDRPEHFLHPNTAESLIGVWLAADDLSPERGLLRRLGIPIEKRVACTPECAMAEVARLGEGEVVLLPGKRQVVPGRRIAGATVRVRSLAAAQAVLERGGWKTRVLRWEKGQSVFLGPEVGCGLWLELRQDGDQRRN</sequence>
<evidence type="ECO:0000313" key="3">
    <source>
        <dbReference type="EMBL" id="QOY85229.1"/>
    </source>
</evidence>
<name>A0A7S7NLD6_PALFE</name>
<dbReference type="InterPro" id="IPR025870">
    <property type="entry name" value="Glyoxalase-like_dom"/>
</dbReference>
<dbReference type="Proteomes" id="UP000593892">
    <property type="component" value="Chromosome"/>
</dbReference>
<dbReference type="KEGG" id="pfer:IRI77_20555"/>
<protein>
    <submittedName>
        <fullName evidence="3">VOC family protein</fullName>
    </submittedName>
</protein>
<dbReference type="Gene3D" id="3.10.180.10">
    <property type="entry name" value="2,3-Dihydroxybiphenyl 1,2-Dioxygenase, domain 1"/>
    <property type="match status" value="1"/>
</dbReference>
<evidence type="ECO:0000313" key="4">
    <source>
        <dbReference type="Proteomes" id="UP000593892"/>
    </source>
</evidence>
<dbReference type="RefSeq" id="WP_194446899.1">
    <property type="nucleotide sequence ID" value="NZ_CP063849.1"/>
</dbReference>
<reference evidence="3 4" key="1">
    <citation type="submission" date="2020-10" db="EMBL/GenBank/DDBJ databases">
        <title>Complete genome sequence of Paludibaculum fermentans P105T, a facultatively anaerobic acidobacterium capable of dissimilatory Fe(III) reduction.</title>
        <authorList>
            <person name="Dedysh S.N."/>
            <person name="Beletsky A.V."/>
            <person name="Kulichevskaya I.S."/>
            <person name="Mardanov A.V."/>
            <person name="Ravin N.V."/>
        </authorList>
    </citation>
    <scope>NUCLEOTIDE SEQUENCE [LARGE SCALE GENOMIC DNA]</scope>
    <source>
        <strain evidence="3 4">P105</strain>
    </source>
</reference>
<dbReference type="EMBL" id="CP063849">
    <property type="protein sequence ID" value="QOY85229.1"/>
    <property type="molecule type" value="Genomic_DNA"/>
</dbReference>
<accession>A0A7S7NLD6</accession>
<keyword evidence="1" id="KW-0732">Signal</keyword>
<dbReference type="Pfam" id="PF13468">
    <property type="entry name" value="Glyoxalase_3"/>
    <property type="match status" value="1"/>
</dbReference>
<dbReference type="InterPro" id="IPR029068">
    <property type="entry name" value="Glyas_Bleomycin-R_OHBP_Dase"/>
</dbReference>
<proteinExistence type="predicted"/>
<dbReference type="AlphaFoldDB" id="A0A7S7NLD6"/>
<organism evidence="3 4">
    <name type="scientific">Paludibaculum fermentans</name>
    <dbReference type="NCBI Taxonomy" id="1473598"/>
    <lineage>
        <taxon>Bacteria</taxon>
        <taxon>Pseudomonadati</taxon>
        <taxon>Acidobacteriota</taxon>
        <taxon>Terriglobia</taxon>
        <taxon>Bryobacterales</taxon>
        <taxon>Bryobacteraceae</taxon>
        <taxon>Paludibaculum</taxon>
    </lineage>
</organism>
<gene>
    <name evidence="3" type="ORF">IRI77_20555</name>
</gene>
<evidence type="ECO:0000256" key="1">
    <source>
        <dbReference type="SAM" id="SignalP"/>
    </source>
</evidence>
<feature type="signal peptide" evidence="1">
    <location>
        <begin position="1"/>
        <end position="19"/>
    </location>
</feature>
<feature type="chain" id="PRO_5032932063" evidence="1">
    <location>
        <begin position="20"/>
        <end position="297"/>
    </location>
</feature>